<dbReference type="Proteomes" id="UP001143910">
    <property type="component" value="Unassembled WGS sequence"/>
</dbReference>
<reference evidence="1" key="1">
    <citation type="submission" date="2022-08" db="EMBL/GenBank/DDBJ databases">
        <title>Genome Sequence of Lecanicillium fungicola.</title>
        <authorList>
            <person name="Buettner E."/>
        </authorList>
    </citation>
    <scope>NUCLEOTIDE SEQUENCE</scope>
    <source>
        <strain evidence="1">Babe33</strain>
    </source>
</reference>
<organism evidence="1 2">
    <name type="scientific">Zarea fungicola</name>
    <dbReference type="NCBI Taxonomy" id="93591"/>
    <lineage>
        <taxon>Eukaryota</taxon>
        <taxon>Fungi</taxon>
        <taxon>Dikarya</taxon>
        <taxon>Ascomycota</taxon>
        <taxon>Pezizomycotina</taxon>
        <taxon>Sordariomycetes</taxon>
        <taxon>Hypocreomycetidae</taxon>
        <taxon>Hypocreales</taxon>
        <taxon>Cordycipitaceae</taxon>
        <taxon>Zarea</taxon>
    </lineage>
</organism>
<evidence type="ECO:0000313" key="2">
    <source>
        <dbReference type="Proteomes" id="UP001143910"/>
    </source>
</evidence>
<sequence>MGLTGSFAPRASGHDAIVLKESAHKTLLSEVTTLKFPRKQTFVPIPAIEKQITKALMLGNFSKATEICLKEDRIADAFVIANCGGQELVDKVQAAYLARKTGYPSYIRLLGSVIEKNLWDVVYNADLKSWKETMAIICTFSDPTEFSDLCEALGDRINDSGERKDASFCYLVGSKLEKVVSIWTAELEEAEQAGTKEPSQDSTFSVHARTLQSFIEKVTVFRQVSKFVDSETKETAGWKLAALYDKYTEYADILAGHGQLDAAQRYLDLLCTFTCG</sequence>
<evidence type="ECO:0000313" key="1">
    <source>
        <dbReference type="EMBL" id="KAJ2979214.1"/>
    </source>
</evidence>
<protein>
    <submittedName>
        <fullName evidence="1">Uncharacterized protein</fullName>
    </submittedName>
</protein>
<name>A0ACC1NJG7_9HYPO</name>
<proteinExistence type="predicted"/>
<accession>A0ACC1NJG7</accession>
<comment type="caution">
    <text evidence="1">The sequence shown here is derived from an EMBL/GenBank/DDBJ whole genome shotgun (WGS) entry which is preliminary data.</text>
</comment>
<keyword evidence="2" id="KW-1185">Reference proteome</keyword>
<dbReference type="EMBL" id="JANJQO010000304">
    <property type="protein sequence ID" value="KAJ2979214.1"/>
    <property type="molecule type" value="Genomic_DNA"/>
</dbReference>
<gene>
    <name evidence="1" type="ORF">NQ176_g3391</name>
</gene>